<feature type="domain" description="Cadherin" evidence="13">
    <location>
        <begin position="823"/>
        <end position="945"/>
    </location>
</feature>
<reference evidence="14 15" key="1">
    <citation type="submission" date="2023-11" db="EMBL/GenBank/DDBJ databases">
        <title>Halocaridina rubra genome assembly.</title>
        <authorList>
            <person name="Smith C."/>
        </authorList>
    </citation>
    <scope>NUCLEOTIDE SEQUENCE [LARGE SCALE GENOMIC DNA]</scope>
    <source>
        <strain evidence="14">EP-1</strain>
        <tissue evidence="14">Whole</tissue>
    </source>
</reference>
<feature type="domain" description="Cadherin" evidence="13">
    <location>
        <begin position="1159"/>
        <end position="1265"/>
    </location>
</feature>
<dbReference type="PROSITE" id="PS00232">
    <property type="entry name" value="CADHERIN_1"/>
    <property type="match status" value="5"/>
</dbReference>
<dbReference type="GO" id="GO:0060429">
    <property type="term" value="P:epithelium development"/>
    <property type="evidence" value="ECO:0007669"/>
    <property type="project" value="UniProtKB-ARBA"/>
</dbReference>
<dbReference type="PROSITE" id="PS50268">
    <property type="entry name" value="CADHERIN_2"/>
    <property type="match status" value="14"/>
</dbReference>
<evidence type="ECO:0000256" key="10">
    <source>
        <dbReference type="ARBA" id="ARBA00059331"/>
    </source>
</evidence>
<dbReference type="FunFam" id="2.60.40.60:FF:000266">
    <property type="entry name" value="Cadherin 23"/>
    <property type="match status" value="1"/>
</dbReference>
<feature type="domain" description="Cadherin" evidence="13">
    <location>
        <begin position="719"/>
        <end position="822"/>
    </location>
</feature>
<dbReference type="CDD" id="cd11304">
    <property type="entry name" value="Cadherin_repeat"/>
    <property type="match status" value="14"/>
</dbReference>
<evidence type="ECO:0000313" key="15">
    <source>
        <dbReference type="Proteomes" id="UP001381693"/>
    </source>
</evidence>
<dbReference type="Proteomes" id="UP001381693">
    <property type="component" value="Unassembled WGS sequence"/>
</dbReference>
<feature type="domain" description="Cadherin" evidence="13">
    <location>
        <begin position="501"/>
        <end position="614"/>
    </location>
</feature>
<dbReference type="Gene3D" id="2.60.40.60">
    <property type="entry name" value="Cadherins"/>
    <property type="match status" value="14"/>
</dbReference>
<protein>
    <recommendedName>
        <fullName evidence="13">Cadherin domain-containing protein</fullName>
    </recommendedName>
</protein>
<feature type="domain" description="Cadherin" evidence="13">
    <location>
        <begin position="59"/>
        <end position="159"/>
    </location>
</feature>
<feature type="domain" description="Cadherin" evidence="13">
    <location>
        <begin position="615"/>
        <end position="718"/>
    </location>
</feature>
<dbReference type="GO" id="GO:0008013">
    <property type="term" value="F:beta-catenin binding"/>
    <property type="evidence" value="ECO:0007669"/>
    <property type="project" value="TreeGrafter"/>
</dbReference>
<feature type="domain" description="Cadherin" evidence="13">
    <location>
        <begin position="386"/>
        <end position="500"/>
    </location>
</feature>
<dbReference type="FunFam" id="2.60.40.60:FF:000098">
    <property type="entry name" value="cadherin-23 isoform X1"/>
    <property type="match status" value="1"/>
</dbReference>
<keyword evidence="6 11" id="KW-0106">Calcium</keyword>
<evidence type="ECO:0000256" key="5">
    <source>
        <dbReference type="ARBA" id="ARBA00022737"/>
    </source>
</evidence>
<proteinExistence type="predicted"/>
<gene>
    <name evidence="14" type="ORF">SK128_003295</name>
</gene>
<evidence type="ECO:0000313" key="14">
    <source>
        <dbReference type="EMBL" id="KAK7072979.1"/>
    </source>
</evidence>
<dbReference type="InterPro" id="IPR039808">
    <property type="entry name" value="Cadherin"/>
</dbReference>
<sequence>MNRDFRLITTTPPARKEIPTRRYFNMLRMDRRRNSVVYFVLASATLLSGVSANLPPSFTNDMNLFVLSEDTPVGAAVYTLKASDPEGTPVTYGLTGTDRLRVNPKSGVVTILRPLDREKNDTLRLVVTAEDEVPGATNNLVKVPISIIVLDTNDNPPAFLQTPYEAIVNEDAAVGTTVLPGIRLVDKDQVGDRIQVECQSIKQGGNDCNVFAVVSTRASSHEYSGNIILNQTLQYARQNIYQMKLVATDGGQISSVGVVIRVRDVQNSPPVFSGSLTGIVTEDDPIGTKVMTLKAADGDTGAPRSVYYELLTNPLDFFTLDTETGELWTAKPLDREALQSPDGVVNVKVKAFEVVNGEPVGRSNTETIADVTITIRDINDEPPTFNRREYRATVPENVPDGTPLPNLDMFVQDTDVGSNSVFSLRLLDSSGIFSIEPEIASGSSSVSIRVAHGPLDFENPNQRKFLLQVVAEETLTNPRLSSTTTVVVSVTDTNDNSPQFPQEAYTAVVSETASPGTVVTTIVASDRDTGMFGNDGLQYTLYGNGAEKFEVDTTSGVITVAFCDTPGHGNCLDYEERPTYFLSYQASDDGGSGHTTVVPVRISLADSNDNPPKFTRREYRAVIDEGAPDFDPPLVVVAEDPDATSQITYSIVAGDPNGLFTIDKKSARIKVANESGLDMSDLKSDHIILTVEANDGEGSHTANIRVMVRDANNNAPVFSKHSYVAAVQENAPEGSVVEQVSASDADTGANAAITYRIHRGGYDDFAIDGTTGLISVARKLDYDRRPAYDIVIVAMDRGIPKLTSTSTLTVSVINNNDKSPYFTPTTQRTQVSEDVAPNTTFYTLSAQDPDVVEEGALVFGFELPITAVKSDSRPVEGPERDILSKMFVVDPASGNITVVGQLDRAMASEVTFPVTVTDISASPPQVGRGSLVITIVDVNDFPPVFPDPWSLESPTIRVTVPEELPGGSLLTTITASDIDSNIGGYFLAEPSEHFSLDNSTGVVTVKARLDYETQPELSFVVVAHDTGVPTLSATTTIIVQLENINDEEPVFSSPVYDAEVAENSPPGTSVISVKASDGDVGEYGIISYSLAGNHHESFAIDENGLITVRNSAILDRESLASVVLRVVAIDTAPENHRHQSSVPLHVLITDINDHGPAFSQRSYSASVVENLSIEPPAPIVQVTAHDKDEGINALIRYVIVEGNEDEAFYLDPETGILYPDRPLLAERSNYSLTIQARDLNGTSEYSDQTIVEIDVLPQNQYKPKFISPALPNATVLIRENFGSEVQEVIVIKAEDKDSKANGAIRYHLRIGEDNVQDTKEFHLDPVTGVLSTKRVMDREEQQKYELVIVAKDQGSPISYETLRFLTVVIEDENDNRPIFPKNKMPQAYRFTVVENNPKQTLIGRLHAEDPDAGIHAKIYYYLVAGNDHASFFLDKLLGNLYTNAVLDREQNSSYMLVVKATNDPNFIVDPSQEVVYDKADPSLAIVTVGIEDENDTPPKFTSDVYYAGVSHEAEVDRFVRMVRAVDGDAGLNGTVSYSIRASNLYRPGEAKSVGSIIPSPFNITQDGKLTTSSLMAQYRRHRFILQIQAKEEAPPYRTDKCSVNIWVWEREDLVRVVLSQPPEEVVKRQEEIAFSLSQVAQGTAVVDEIRYHIDTDNTVKHERTDMLVHVVNRTDQVMPVEVVLKRLDQGYATLRNYSHTFFIDNVYPATIEDLEEEVDARLAGLIALIIVLFIGFVSFIVVCCCLRYWVMTPTSRSSEHLIKRNIDEDLGLNTTENPLWVDQKLKMYEEQELTMQVMSEFDTTQVNGSANPGPVPSVTVDAEWSPERRASSIDLSQMDGQSNTYATIQKSHGGTLRSLQLRGLQQGTLTLGEDPGESNDYATLDHLRRPASAQGPKVPGVETPRSPMKINGEYHELRTSFSGSTFQPPDLANRPLPDEPMNGHLQLPRNFTLNAQGEPVLVAELI</sequence>
<feature type="domain" description="Cadherin" evidence="13">
    <location>
        <begin position="1384"/>
        <end position="1500"/>
    </location>
</feature>
<keyword evidence="7" id="KW-0130">Cell adhesion</keyword>
<dbReference type="PANTHER" id="PTHR24027:SF422">
    <property type="entry name" value="CADHERIN DOMAIN-CONTAINING PROTEIN"/>
    <property type="match status" value="1"/>
</dbReference>
<evidence type="ECO:0000256" key="12">
    <source>
        <dbReference type="SAM" id="Phobius"/>
    </source>
</evidence>
<feature type="domain" description="Cadherin" evidence="13">
    <location>
        <begin position="160"/>
        <end position="272"/>
    </location>
</feature>
<feature type="transmembrane region" description="Helical" evidence="12">
    <location>
        <begin position="1722"/>
        <end position="1750"/>
    </location>
</feature>
<dbReference type="FunFam" id="2.60.40.60:FF:000378">
    <property type="entry name" value="Cadherin-87A"/>
    <property type="match status" value="1"/>
</dbReference>
<dbReference type="InterPro" id="IPR020894">
    <property type="entry name" value="Cadherin_CS"/>
</dbReference>
<dbReference type="GO" id="GO:0007156">
    <property type="term" value="P:homophilic cell adhesion via plasma membrane adhesion molecules"/>
    <property type="evidence" value="ECO:0007669"/>
    <property type="project" value="InterPro"/>
</dbReference>
<evidence type="ECO:0000256" key="4">
    <source>
        <dbReference type="ARBA" id="ARBA00022729"/>
    </source>
</evidence>
<comment type="subcellular location">
    <subcellularLocation>
        <location evidence="1">Cell membrane</location>
        <topology evidence="1">Single-pass type I membrane protein</topology>
    </subcellularLocation>
</comment>
<dbReference type="FunFam" id="2.60.40.60:FF:000020">
    <property type="entry name" value="Dachsous cadherin-related 1b"/>
    <property type="match status" value="2"/>
</dbReference>
<dbReference type="PANTHER" id="PTHR24027">
    <property type="entry name" value="CADHERIN-23"/>
    <property type="match status" value="1"/>
</dbReference>
<evidence type="ECO:0000256" key="2">
    <source>
        <dbReference type="ARBA" id="ARBA00022475"/>
    </source>
</evidence>
<feature type="domain" description="Cadherin" evidence="13">
    <location>
        <begin position="1501"/>
        <end position="1624"/>
    </location>
</feature>
<evidence type="ECO:0000256" key="11">
    <source>
        <dbReference type="PROSITE-ProRule" id="PRU00043"/>
    </source>
</evidence>
<evidence type="ECO:0000259" key="13">
    <source>
        <dbReference type="PROSITE" id="PS50268"/>
    </source>
</evidence>
<dbReference type="EMBL" id="JAXCGZ010013281">
    <property type="protein sequence ID" value="KAK7072979.1"/>
    <property type="molecule type" value="Genomic_DNA"/>
</dbReference>
<feature type="domain" description="Cadherin" evidence="13">
    <location>
        <begin position="952"/>
        <end position="1051"/>
    </location>
</feature>
<comment type="function">
    <text evidence="10">Cadherins are calcium-dependent cell adhesion proteins. They preferentially interact with themselves in a homophilic manner in connecting cells.</text>
</comment>
<dbReference type="GO" id="GO:0005509">
    <property type="term" value="F:calcium ion binding"/>
    <property type="evidence" value="ECO:0007669"/>
    <property type="project" value="UniProtKB-UniRule"/>
</dbReference>
<dbReference type="PRINTS" id="PR00205">
    <property type="entry name" value="CADHERIN"/>
</dbReference>
<keyword evidence="8 12" id="KW-1133">Transmembrane helix</keyword>
<dbReference type="GO" id="GO:0016342">
    <property type="term" value="C:catenin complex"/>
    <property type="evidence" value="ECO:0007669"/>
    <property type="project" value="TreeGrafter"/>
</dbReference>
<keyword evidence="2" id="KW-1003">Cell membrane</keyword>
<dbReference type="FunFam" id="2.60.40.60:FF:000168">
    <property type="entry name" value="Cadherin-related family member 2"/>
    <property type="match status" value="1"/>
</dbReference>
<dbReference type="GO" id="GO:0016477">
    <property type="term" value="P:cell migration"/>
    <property type="evidence" value="ECO:0007669"/>
    <property type="project" value="TreeGrafter"/>
</dbReference>
<accession>A0AAN8X6L1</accession>
<feature type="domain" description="Cadherin" evidence="13">
    <location>
        <begin position="280"/>
        <end position="385"/>
    </location>
</feature>
<feature type="domain" description="Cadherin" evidence="13">
    <location>
        <begin position="1052"/>
        <end position="1158"/>
    </location>
</feature>
<feature type="domain" description="Cadherin" evidence="13">
    <location>
        <begin position="1282"/>
        <end position="1379"/>
    </location>
</feature>
<dbReference type="FunFam" id="2.60.40.60:FF:000015">
    <property type="entry name" value="FAT atypical cadherin 1"/>
    <property type="match status" value="1"/>
</dbReference>
<dbReference type="Pfam" id="PF00028">
    <property type="entry name" value="Cadherin"/>
    <property type="match status" value="12"/>
</dbReference>
<dbReference type="InterPro" id="IPR015919">
    <property type="entry name" value="Cadherin-like_sf"/>
</dbReference>
<organism evidence="14 15">
    <name type="scientific">Halocaridina rubra</name>
    <name type="common">Hawaiian red shrimp</name>
    <dbReference type="NCBI Taxonomy" id="373956"/>
    <lineage>
        <taxon>Eukaryota</taxon>
        <taxon>Metazoa</taxon>
        <taxon>Ecdysozoa</taxon>
        <taxon>Arthropoda</taxon>
        <taxon>Crustacea</taxon>
        <taxon>Multicrustacea</taxon>
        <taxon>Malacostraca</taxon>
        <taxon>Eumalacostraca</taxon>
        <taxon>Eucarida</taxon>
        <taxon>Decapoda</taxon>
        <taxon>Pleocyemata</taxon>
        <taxon>Caridea</taxon>
        <taxon>Atyoidea</taxon>
        <taxon>Atyidae</taxon>
        <taxon>Halocaridina</taxon>
    </lineage>
</organism>
<keyword evidence="5" id="KW-0677">Repeat</keyword>
<dbReference type="GO" id="GO:0009653">
    <property type="term" value="P:anatomical structure morphogenesis"/>
    <property type="evidence" value="ECO:0007669"/>
    <property type="project" value="UniProtKB-ARBA"/>
</dbReference>
<name>A0AAN8X6L1_HALRR</name>
<dbReference type="SMART" id="SM00112">
    <property type="entry name" value="CA"/>
    <property type="match status" value="14"/>
</dbReference>
<dbReference type="GO" id="GO:0045296">
    <property type="term" value="F:cadherin binding"/>
    <property type="evidence" value="ECO:0007669"/>
    <property type="project" value="TreeGrafter"/>
</dbReference>
<evidence type="ECO:0000256" key="6">
    <source>
        <dbReference type="ARBA" id="ARBA00022837"/>
    </source>
</evidence>
<evidence type="ECO:0000256" key="9">
    <source>
        <dbReference type="ARBA" id="ARBA00023136"/>
    </source>
</evidence>
<evidence type="ECO:0000256" key="8">
    <source>
        <dbReference type="ARBA" id="ARBA00022989"/>
    </source>
</evidence>
<keyword evidence="15" id="KW-1185">Reference proteome</keyword>
<evidence type="ECO:0000256" key="3">
    <source>
        <dbReference type="ARBA" id="ARBA00022692"/>
    </source>
</evidence>
<evidence type="ECO:0000256" key="7">
    <source>
        <dbReference type="ARBA" id="ARBA00022889"/>
    </source>
</evidence>
<evidence type="ECO:0000256" key="1">
    <source>
        <dbReference type="ARBA" id="ARBA00004251"/>
    </source>
</evidence>
<keyword evidence="4" id="KW-0732">Signal</keyword>
<keyword evidence="9 12" id="KW-0472">Membrane</keyword>
<dbReference type="InterPro" id="IPR002126">
    <property type="entry name" value="Cadherin-like_dom"/>
</dbReference>
<comment type="caution">
    <text evidence="14">The sequence shown here is derived from an EMBL/GenBank/DDBJ whole genome shotgun (WGS) entry which is preliminary data.</text>
</comment>
<dbReference type="SUPFAM" id="SSF49313">
    <property type="entry name" value="Cadherin-like"/>
    <property type="match status" value="14"/>
</dbReference>
<keyword evidence="3 12" id="KW-0812">Transmembrane</keyword>